<dbReference type="SUPFAM" id="SSF69618">
    <property type="entry name" value="HemD-like"/>
    <property type="match status" value="1"/>
</dbReference>
<evidence type="ECO:0000256" key="7">
    <source>
        <dbReference type="ARBA" id="ARBA00040167"/>
    </source>
</evidence>
<evidence type="ECO:0000256" key="2">
    <source>
        <dbReference type="ARBA" id="ARBA00008133"/>
    </source>
</evidence>
<evidence type="ECO:0000256" key="8">
    <source>
        <dbReference type="ARBA" id="ARBA00048617"/>
    </source>
</evidence>
<comment type="function">
    <text evidence="6 9">Catalyzes cyclization of the linear tetrapyrrole, hydroxymethylbilane, to the macrocyclic uroporphyrinogen III.</text>
</comment>
<dbReference type="RefSeq" id="WP_186088084.1">
    <property type="nucleotide sequence ID" value="NZ_BMDB01000001.1"/>
</dbReference>
<dbReference type="PANTHER" id="PTHR38042:SF1">
    <property type="entry name" value="UROPORPHYRINOGEN-III SYNTHASE, CHLOROPLASTIC"/>
    <property type="match status" value="1"/>
</dbReference>
<dbReference type="Pfam" id="PF02602">
    <property type="entry name" value="HEM4"/>
    <property type="match status" value="1"/>
</dbReference>
<evidence type="ECO:0000313" key="12">
    <source>
        <dbReference type="Proteomes" id="UP000521032"/>
    </source>
</evidence>
<dbReference type="UniPathway" id="UPA00251">
    <property type="reaction ID" value="UER00320"/>
</dbReference>
<keyword evidence="4 9" id="KW-0456">Lyase</keyword>
<dbReference type="GO" id="GO:0006780">
    <property type="term" value="P:uroporphyrinogen III biosynthetic process"/>
    <property type="evidence" value="ECO:0007669"/>
    <property type="project" value="UniProtKB-UniRule"/>
</dbReference>
<evidence type="ECO:0000256" key="9">
    <source>
        <dbReference type="RuleBase" id="RU366031"/>
    </source>
</evidence>
<accession>A0A6V7RI57</accession>
<protein>
    <recommendedName>
        <fullName evidence="7 9">Uroporphyrinogen-III synthase</fullName>
        <ecNumber evidence="3 9">4.2.1.75</ecNumber>
    </recommendedName>
</protein>
<dbReference type="InterPro" id="IPR036108">
    <property type="entry name" value="4pyrrol_syn_uPrphyn_synt_sf"/>
</dbReference>
<dbReference type="EC" id="4.2.1.75" evidence="3 9"/>
<proteinExistence type="inferred from homology"/>
<evidence type="ECO:0000256" key="4">
    <source>
        <dbReference type="ARBA" id="ARBA00023239"/>
    </source>
</evidence>
<keyword evidence="12" id="KW-1185">Reference proteome</keyword>
<dbReference type="GO" id="GO:0006782">
    <property type="term" value="P:protoporphyrinogen IX biosynthetic process"/>
    <property type="evidence" value="ECO:0007669"/>
    <property type="project" value="UniProtKB-UniRule"/>
</dbReference>
<dbReference type="GO" id="GO:0004852">
    <property type="term" value="F:uroporphyrinogen-III synthase activity"/>
    <property type="evidence" value="ECO:0007669"/>
    <property type="project" value="UniProtKB-UniRule"/>
</dbReference>
<evidence type="ECO:0000313" key="11">
    <source>
        <dbReference type="EMBL" id="CAD2077715.1"/>
    </source>
</evidence>
<dbReference type="EMBL" id="CAJEWE010000010">
    <property type="protein sequence ID" value="CAD2077715.1"/>
    <property type="molecule type" value="Genomic_DNA"/>
</dbReference>
<comment type="similarity">
    <text evidence="2 9">Belongs to the uroporphyrinogen-III synthase family.</text>
</comment>
<evidence type="ECO:0000259" key="10">
    <source>
        <dbReference type="Pfam" id="PF02602"/>
    </source>
</evidence>
<sequence length="231" mass="26551">MKTIENLKRIIVTQSHCNHKETNLEVLHLPIISFEQLSFEKTKLIGTFDWVVITSKNTVTFFKEYLKNIEYKHIASIGKTTTKALLDAGFKVDFEPSTFTQEGFMEEFKVNSDMRILYPASNEKRPLMRDFMKDHDAEVVEIELYHPVGNKDSINKIKNNLLSSDAITFSSPSGVHVFMSNFEKEVLDKITVASIGHVTERTLKEYGISSIMPKEATLNSMIEMLEKELYE</sequence>
<dbReference type="AlphaFoldDB" id="A0A6V7RI57"/>
<name>A0A6V7RI57_9BACL</name>
<organism evidence="11 12">
    <name type="scientific">Phocicoccus schoeneichii</name>
    <dbReference type="NCBI Taxonomy" id="1812261"/>
    <lineage>
        <taxon>Bacteria</taxon>
        <taxon>Bacillati</taxon>
        <taxon>Bacillota</taxon>
        <taxon>Bacilli</taxon>
        <taxon>Bacillales</taxon>
        <taxon>Salinicoccaceae</taxon>
        <taxon>Phocicoccus</taxon>
    </lineage>
</organism>
<evidence type="ECO:0000256" key="3">
    <source>
        <dbReference type="ARBA" id="ARBA00013109"/>
    </source>
</evidence>
<dbReference type="InterPro" id="IPR003754">
    <property type="entry name" value="4pyrrol_synth_uPrphyn_synth"/>
</dbReference>
<comment type="catalytic activity">
    <reaction evidence="8 9">
        <text>hydroxymethylbilane = uroporphyrinogen III + H2O</text>
        <dbReference type="Rhea" id="RHEA:18965"/>
        <dbReference type="ChEBI" id="CHEBI:15377"/>
        <dbReference type="ChEBI" id="CHEBI:57308"/>
        <dbReference type="ChEBI" id="CHEBI:57845"/>
        <dbReference type="EC" id="4.2.1.75"/>
    </reaction>
</comment>
<dbReference type="InterPro" id="IPR039793">
    <property type="entry name" value="UROS/Hem4"/>
</dbReference>
<evidence type="ECO:0000256" key="5">
    <source>
        <dbReference type="ARBA" id="ARBA00023244"/>
    </source>
</evidence>
<dbReference type="Gene3D" id="3.40.50.10090">
    <property type="match status" value="2"/>
</dbReference>
<comment type="caution">
    <text evidence="11">The sequence shown here is derived from an EMBL/GenBank/DDBJ whole genome shotgun (WGS) entry which is preliminary data.</text>
</comment>
<keyword evidence="5 9" id="KW-0627">Porphyrin biosynthesis</keyword>
<evidence type="ECO:0000256" key="1">
    <source>
        <dbReference type="ARBA" id="ARBA00004772"/>
    </source>
</evidence>
<gene>
    <name evidence="11" type="ORF">JEOSCH030_01372</name>
</gene>
<dbReference type="CDD" id="cd06578">
    <property type="entry name" value="HemD"/>
    <property type="match status" value="1"/>
</dbReference>
<reference evidence="11 12" key="1">
    <citation type="submission" date="2020-07" db="EMBL/GenBank/DDBJ databases">
        <authorList>
            <person name="Criscuolo A."/>
        </authorList>
    </citation>
    <scope>NUCLEOTIDE SEQUENCE [LARGE SCALE GENOMIC DNA]</scope>
    <source>
        <strain evidence="12">CIP 111030</strain>
    </source>
</reference>
<dbReference type="Proteomes" id="UP000521032">
    <property type="component" value="Unassembled WGS sequence"/>
</dbReference>
<feature type="domain" description="Tetrapyrrole biosynthesis uroporphyrinogen III synthase" evidence="10">
    <location>
        <begin position="23"/>
        <end position="223"/>
    </location>
</feature>
<dbReference type="PANTHER" id="PTHR38042">
    <property type="entry name" value="UROPORPHYRINOGEN-III SYNTHASE, CHLOROPLASTIC"/>
    <property type="match status" value="1"/>
</dbReference>
<evidence type="ECO:0000256" key="6">
    <source>
        <dbReference type="ARBA" id="ARBA00037589"/>
    </source>
</evidence>
<comment type="pathway">
    <text evidence="1 9">Porphyrin-containing compound metabolism; protoporphyrin-IX biosynthesis; coproporphyrinogen-III from 5-aminolevulinate: step 3/4.</text>
</comment>